<dbReference type="GO" id="GO:0009249">
    <property type="term" value="P:protein lipoylation"/>
    <property type="evidence" value="ECO:0007669"/>
    <property type="project" value="UniProtKB-UniRule"/>
</dbReference>
<comment type="caution">
    <text evidence="11">The sequence shown here is derived from an EMBL/GenBank/DDBJ whole genome shotgun (WGS) entry which is preliminary data.</text>
</comment>
<organism evidence="11 12">
    <name type="scientific">Mytilus edulis</name>
    <name type="common">Blue mussel</name>
    <dbReference type="NCBI Taxonomy" id="6550"/>
    <lineage>
        <taxon>Eukaryota</taxon>
        <taxon>Metazoa</taxon>
        <taxon>Spiralia</taxon>
        <taxon>Lophotrochozoa</taxon>
        <taxon>Mollusca</taxon>
        <taxon>Bivalvia</taxon>
        <taxon>Autobranchia</taxon>
        <taxon>Pteriomorphia</taxon>
        <taxon>Mytilida</taxon>
        <taxon>Mytiloidea</taxon>
        <taxon>Mytilidae</taxon>
        <taxon>Mytilinae</taxon>
        <taxon>Mytilus</taxon>
    </lineage>
</organism>
<keyword evidence="4 9" id="KW-0949">S-adenosyl-L-methionine</keyword>
<comment type="cofactor">
    <cofactor evidence="9">
        <name>[4Fe-4S] cluster</name>
        <dbReference type="ChEBI" id="CHEBI:49883"/>
    </cofactor>
    <text evidence="9">Binds 2 [4Fe-4S] clusters per subunit. One cluster is coordinated with 3 cysteines and an exchangeable S-adenosyl-L-methionine.</text>
</comment>
<dbReference type="NCBIfam" id="NF004019">
    <property type="entry name" value="PRK05481.1"/>
    <property type="match status" value="1"/>
</dbReference>
<dbReference type="InterPro" id="IPR006638">
    <property type="entry name" value="Elp3/MiaA/NifB-like_rSAM"/>
</dbReference>
<feature type="binding site" evidence="9">
    <location>
        <position position="406"/>
    </location>
    <ligand>
        <name>[4Fe-4S] cluster</name>
        <dbReference type="ChEBI" id="CHEBI:49883"/>
        <label>1</label>
    </ligand>
</feature>
<evidence type="ECO:0000256" key="3">
    <source>
        <dbReference type="ARBA" id="ARBA00022679"/>
    </source>
</evidence>
<dbReference type="HAMAP" id="MF_00206">
    <property type="entry name" value="Lipoyl_synth"/>
    <property type="match status" value="1"/>
</dbReference>
<evidence type="ECO:0000256" key="2">
    <source>
        <dbReference type="ARBA" id="ARBA00022485"/>
    </source>
</evidence>
<evidence type="ECO:0000256" key="8">
    <source>
        <dbReference type="ARBA" id="ARBA00047326"/>
    </source>
</evidence>
<feature type="binding site" evidence="9">
    <location>
        <position position="198"/>
    </location>
    <ligand>
        <name>[4Fe-4S] cluster</name>
        <dbReference type="ChEBI" id="CHEBI:49883"/>
        <label>2</label>
        <note>4Fe-4S-S-AdoMet</note>
    </ligand>
</feature>
<evidence type="ECO:0000256" key="6">
    <source>
        <dbReference type="ARBA" id="ARBA00023004"/>
    </source>
</evidence>
<dbReference type="SFLD" id="SFLDS00029">
    <property type="entry name" value="Radical_SAM"/>
    <property type="match status" value="1"/>
</dbReference>
<evidence type="ECO:0000259" key="10">
    <source>
        <dbReference type="PROSITE" id="PS51918"/>
    </source>
</evidence>
<keyword evidence="2 9" id="KW-0004">4Fe-4S</keyword>
<comment type="subcellular location">
    <subcellularLocation>
        <location evidence="1 9">Mitochondrion</location>
    </subcellularLocation>
</comment>
<dbReference type="FunFam" id="3.20.20.70:FF:000036">
    <property type="entry name" value="Lipoyl synthase, mitochondrial"/>
    <property type="match status" value="1"/>
</dbReference>
<keyword evidence="5 9" id="KW-0479">Metal-binding</keyword>
<dbReference type="Pfam" id="PF16881">
    <property type="entry name" value="LIAS_N"/>
    <property type="match status" value="1"/>
</dbReference>
<evidence type="ECO:0000313" key="12">
    <source>
        <dbReference type="Proteomes" id="UP000683360"/>
    </source>
</evidence>
<dbReference type="InterPro" id="IPR007197">
    <property type="entry name" value="rSAM"/>
</dbReference>
<feature type="binding site" evidence="9">
    <location>
        <position position="139"/>
    </location>
    <ligand>
        <name>[4Fe-4S] cluster</name>
        <dbReference type="ChEBI" id="CHEBI:49883"/>
        <label>1</label>
    </ligand>
</feature>
<reference evidence="11" key="1">
    <citation type="submission" date="2021-03" db="EMBL/GenBank/DDBJ databases">
        <authorList>
            <person name="Bekaert M."/>
        </authorList>
    </citation>
    <scope>NUCLEOTIDE SEQUENCE</scope>
</reference>
<dbReference type="NCBIfam" id="TIGR00510">
    <property type="entry name" value="lipA"/>
    <property type="match status" value="1"/>
</dbReference>
<dbReference type="Proteomes" id="UP000683360">
    <property type="component" value="Unassembled WGS sequence"/>
</dbReference>
<dbReference type="InterPro" id="IPR003698">
    <property type="entry name" value="Lipoyl_synth"/>
</dbReference>
<comment type="function">
    <text evidence="9">Catalyzes the radical-mediated insertion of two sulfur atoms into the C-6 and C-8 positions of the octanoyl moiety bound to the lipoyl domains of lipoate-dependent enzymes, thereby converting the octanoylated domains into lipoylated derivatives.</text>
</comment>
<comment type="similarity">
    <text evidence="9">Belongs to the radical SAM superfamily. Lipoyl synthase family.</text>
</comment>
<name>A0A8S3VJ55_MYTED</name>
<keyword evidence="7 9" id="KW-0411">Iron-sulfur</keyword>
<keyword evidence="6 9" id="KW-0408">Iron</keyword>
<dbReference type="GO" id="GO:0016992">
    <property type="term" value="F:lipoate synthase activity"/>
    <property type="evidence" value="ECO:0007669"/>
    <property type="project" value="UniProtKB-UniRule"/>
</dbReference>
<feature type="binding site" evidence="9">
    <location>
        <position position="134"/>
    </location>
    <ligand>
        <name>[4Fe-4S] cluster</name>
        <dbReference type="ChEBI" id="CHEBI:49883"/>
        <label>1</label>
    </ligand>
</feature>
<feature type="binding site" evidence="9">
    <location>
        <position position="145"/>
    </location>
    <ligand>
        <name>[4Fe-4S] cluster</name>
        <dbReference type="ChEBI" id="CHEBI:49883"/>
        <label>1</label>
    </ligand>
</feature>
<dbReference type="EC" id="2.8.1.8" evidence="9"/>
<keyword evidence="3 9" id="KW-0808">Transferase</keyword>
<dbReference type="GO" id="GO:0046872">
    <property type="term" value="F:metal ion binding"/>
    <property type="evidence" value="ECO:0007669"/>
    <property type="project" value="UniProtKB-KW"/>
</dbReference>
<dbReference type="OrthoDB" id="3231at2759"/>
<evidence type="ECO:0000313" key="11">
    <source>
        <dbReference type="EMBL" id="CAG2257984.1"/>
    </source>
</evidence>
<dbReference type="EMBL" id="CAJPWZ010003335">
    <property type="protein sequence ID" value="CAG2257984.1"/>
    <property type="molecule type" value="Genomic_DNA"/>
</dbReference>
<dbReference type="CDD" id="cd01335">
    <property type="entry name" value="Radical_SAM"/>
    <property type="match status" value="1"/>
</dbReference>
<dbReference type="PANTHER" id="PTHR10949:SF0">
    <property type="entry name" value="LIPOYL SYNTHASE, MITOCHONDRIAL"/>
    <property type="match status" value="1"/>
</dbReference>
<evidence type="ECO:0000256" key="1">
    <source>
        <dbReference type="ARBA" id="ARBA00004173"/>
    </source>
</evidence>
<dbReference type="SUPFAM" id="SSF102114">
    <property type="entry name" value="Radical SAM enzymes"/>
    <property type="match status" value="1"/>
</dbReference>
<dbReference type="Pfam" id="PF04055">
    <property type="entry name" value="Radical_SAM"/>
    <property type="match status" value="1"/>
</dbReference>
<dbReference type="PROSITE" id="PS51918">
    <property type="entry name" value="RADICAL_SAM"/>
    <property type="match status" value="1"/>
</dbReference>
<dbReference type="PANTHER" id="PTHR10949">
    <property type="entry name" value="LIPOYL SYNTHASE"/>
    <property type="match status" value="1"/>
</dbReference>
<accession>A0A8S3VJ55</accession>
<evidence type="ECO:0000256" key="7">
    <source>
        <dbReference type="ARBA" id="ARBA00023014"/>
    </source>
</evidence>
<dbReference type="NCBIfam" id="NF009544">
    <property type="entry name" value="PRK12928.1"/>
    <property type="match status" value="1"/>
</dbReference>
<dbReference type="SMART" id="SM00729">
    <property type="entry name" value="Elp3"/>
    <property type="match status" value="1"/>
</dbReference>
<protein>
    <recommendedName>
        <fullName evidence="9">Lipoyl synthase, mitochondrial</fullName>
        <ecNumber evidence="9">2.8.1.8</ecNumber>
    </recommendedName>
    <alternativeName>
        <fullName evidence="9">Lipoate synthase</fullName>
        <shortName evidence="9">LS</shortName>
        <shortName evidence="9">Lip-syn</shortName>
    </alternativeName>
    <alternativeName>
        <fullName evidence="9">Lipoic acid synthase</fullName>
    </alternativeName>
</protein>
<dbReference type="InterPro" id="IPR058240">
    <property type="entry name" value="rSAM_sf"/>
</dbReference>
<keyword evidence="9" id="KW-0496">Mitochondrion</keyword>
<feature type="domain" description="Radical SAM core" evidence="10">
    <location>
        <begin position="170"/>
        <end position="395"/>
    </location>
</feature>
<dbReference type="Gene3D" id="3.20.20.70">
    <property type="entry name" value="Aldolase class I"/>
    <property type="match status" value="1"/>
</dbReference>
<dbReference type="InterPro" id="IPR031691">
    <property type="entry name" value="LIAS_N"/>
</dbReference>
<dbReference type="GO" id="GO:0005739">
    <property type="term" value="C:mitochondrion"/>
    <property type="evidence" value="ECO:0007669"/>
    <property type="project" value="UniProtKB-SubCell"/>
</dbReference>
<feature type="binding site" evidence="9">
    <location>
        <position position="191"/>
    </location>
    <ligand>
        <name>[4Fe-4S] cluster</name>
        <dbReference type="ChEBI" id="CHEBI:49883"/>
        <label>2</label>
        <note>4Fe-4S-S-AdoMet</note>
    </ligand>
</feature>
<comment type="catalytic activity">
    <reaction evidence="8 9">
        <text>[[Fe-S] cluster scaffold protein carrying a second [4Fe-4S](2+) cluster] + N(6)-octanoyl-L-lysyl-[protein] + 2 oxidized [2Fe-2S]-[ferredoxin] + 2 S-adenosyl-L-methionine + 4 H(+) = [[Fe-S] cluster scaffold protein] + N(6)-[(R)-dihydrolipoyl]-L-lysyl-[protein] + 4 Fe(3+) + 2 hydrogen sulfide + 2 5'-deoxyadenosine + 2 L-methionine + 2 reduced [2Fe-2S]-[ferredoxin]</text>
        <dbReference type="Rhea" id="RHEA:16585"/>
        <dbReference type="Rhea" id="RHEA-COMP:9928"/>
        <dbReference type="Rhea" id="RHEA-COMP:10000"/>
        <dbReference type="Rhea" id="RHEA-COMP:10001"/>
        <dbReference type="Rhea" id="RHEA-COMP:10475"/>
        <dbReference type="Rhea" id="RHEA-COMP:14568"/>
        <dbReference type="Rhea" id="RHEA-COMP:14569"/>
        <dbReference type="ChEBI" id="CHEBI:15378"/>
        <dbReference type="ChEBI" id="CHEBI:17319"/>
        <dbReference type="ChEBI" id="CHEBI:29034"/>
        <dbReference type="ChEBI" id="CHEBI:29919"/>
        <dbReference type="ChEBI" id="CHEBI:33722"/>
        <dbReference type="ChEBI" id="CHEBI:33737"/>
        <dbReference type="ChEBI" id="CHEBI:33738"/>
        <dbReference type="ChEBI" id="CHEBI:57844"/>
        <dbReference type="ChEBI" id="CHEBI:59789"/>
        <dbReference type="ChEBI" id="CHEBI:78809"/>
        <dbReference type="ChEBI" id="CHEBI:83100"/>
        <dbReference type="EC" id="2.8.1.8"/>
    </reaction>
</comment>
<dbReference type="GO" id="GO:0051539">
    <property type="term" value="F:4 iron, 4 sulfur cluster binding"/>
    <property type="evidence" value="ECO:0007669"/>
    <property type="project" value="UniProtKB-UniRule"/>
</dbReference>
<dbReference type="SFLD" id="SFLDG01058">
    <property type="entry name" value="lipoyl_synthase_like"/>
    <property type="match status" value="1"/>
</dbReference>
<dbReference type="SFLD" id="SFLDF00271">
    <property type="entry name" value="lipoyl_synthase"/>
    <property type="match status" value="1"/>
</dbReference>
<evidence type="ECO:0000256" key="9">
    <source>
        <dbReference type="HAMAP-Rule" id="MF_03123"/>
    </source>
</evidence>
<evidence type="ECO:0000256" key="4">
    <source>
        <dbReference type="ARBA" id="ARBA00022691"/>
    </source>
</evidence>
<sequence>MATKTKSGFISFASRLKKPLLIAIREYNKNLTYRQYSVLSSDLRNHSDIKDGKYSLVDSREYSSLTQDKKDKIANGPDLGEFIQDSLEEQPENIKRKKGERLRLPPWLKTKIPIGKNYHKLTSDLRQLNLHTVCEEAKCPNIGECWGGGGDILCFLLQQTKYFTATNYGYYNGTLLCFLLQQTKFVLGDTCTRGCRFCSVKTAKSPPPPDPMEPVNTAKAIVSWGLDYVVLTSVDRDDMPDGGASHFAETVKELKKRQPSILVECLTPDFRGDLNCVETITDSGLDVYAHNIETIEELQWLVRDPRANYKQSMGVLEHVKKYKPDMVTKTSIMVGLGETEDQIYKTMEDLRKIDVDCLTLGQYMQPTKRHLKVKEYVHPDRFKRWEEMGNKMGFLYTASGPLVRSSYKAGEFFLTNIVKNRQKPEEEETKIQC</sequence>
<keyword evidence="12" id="KW-1185">Reference proteome</keyword>
<gene>
    <name evidence="11" type="ORF">MEDL_69295</name>
</gene>
<feature type="binding site" evidence="9">
    <location>
        <position position="195"/>
    </location>
    <ligand>
        <name>[4Fe-4S] cluster</name>
        <dbReference type="ChEBI" id="CHEBI:49883"/>
        <label>2</label>
        <note>4Fe-4S-S-AdoMet</note>
    </ligand>
</feature>
<evidence type="ECO:0000256" key="5">
    <source>
        <dbReference type="ARBA" id="ARBA00022723"/>
    </source>
</evidence>
<comment type="pathway">
    <text evidence="9">Protein modification; protein lipoylation via endogenous pathway; protein N(6)-(lipoyl)lysine from octanoyl-[acyl-carrier-protein]: step 2/2.</text>
</comment>
<dbReference type="SMR" id="A0A8S3VJ55"/>
<dbReference type="InterPro" id="IPR013785">
    <property type="entry name" value="Aldolase_TIM"/>
</dbReference>
<proteinExistence type="inferred from homology"/>
<dbReference type="AlphaFoldDB" id="A0A8S3VJ55"/>